<evidence type="ECO:0000259" key="7">
    <source>
        <dbReference type="SMART" id="SM00382"/>
    </source>
</evidence>
<dbReference type="SMART" id="SM00382">
    <property type="entry name" value="AAA"/>
    <property type="match status" value="1"/>
</dbReference>
<dbReference type="EMBL" id="QMRA01000146">
    <property type="protein sequence ID" value="RLE51853.1"/>
    <property type="molecule type" value="Genomic_DNA"/>
</dbReference>
<dbReference type="Gene3D" id="3.40.50.300">
    <property type="entry name" value="P-loop containing nucleotide triphosphate hydrolases"/>
    <property type="match status" value="1"/>
</dbReference>
<dbReference type="SUPFAM" id="SSF52540">
    <property type="entry name" value="P-loop containing nucleoside triphosphate hydrolases"/>
    <property type="match status" value="1"/>
</dbReference>
<evidence type="ECO:0000256" key="2">
    <source>
        <dbReference type="ARBA" id="ARBA00034617"/>
    </source>
</evidence>
<dbReference type="Proteomes" id="UP000269499">
    <property type="component" value="Unassembled WGS sequence"/>
</dbReference>
<dbReference type="GO" id="GO:0043139">
    <property type="term" value="F:5'-3' DNA helicase activity"/>
    <property type="evidence" value="ECO:0007669"/>
    <property type="project" value="UniProtKB-EC"/>
</dbReference>
<gene>
    <name evidence="8" type="ORF">DRJ26_05355</name>
</gene>
<dbReference type="InterPro" id="IPR003593">
    <property type="entry name" value="AAA+_ATPase"/>
</dbReference>
<dbReference type="PANTHER" id="PTHR42957:SF1">
    <property type="entry name" value="HELICASE MJ1565-RELATED"/>
    <property type="match status" value="1"/>
</dbReference>
<feature type="non-terminal residue" evidence="8">
    <location>
        <position position="458"/>
    </location>
</feature>
<proteinExistence type="inferred from homology"/>
<feature type="compositionally biased region" description="Basic and acidic residues" evidence="6">
    <location>
        <begin position="371"/>
        <end position="388"/>
    </location>
</feature>
<feature type="coiled-coil region" evidence="5">
    <location>
        <begin position="416"/>
        <end position="450"/>
    </location>
</feature>
<dbReference type="GO" id="GO:0043138">
    <property type="term" value="F:3'-5' DNA helicase activity"/>
    <property type="evidence" value="ECO:0007669"/>
    <property type="project" value="UniProtKB-EC"/>
</dbReference>
<comment type="catalytic activity">
    <reaction evidence="3">
        <text>ATP + H2O = ADP + phosphate + H(+)</text>
        <dbReference type="Rhea" id="RHEA:13065"/>
        <dbReference type="ChEBI" id="CHEBI:15377"/>
        <dbReference type="ChEBI" id="CHEBI:15378"/>
        <dbReference type="ChEBI" id="CHEBI:30616"/>
        <dbReference type="ChEBI" id="CHEBI:43474"/>
        <dbReference type="ChEBI" id="CHEBI:456216"/>
        <dbReference type="EC" id="5.6.2.3"/>
    </reaction>
</comment>
<dbReference type="InterPro" id="IPR027417">
    <property type="entry name" value="P-loop_NTPase"/>
</dbReference>
<evidence type="ECO:0000256" key="6">
    <source>
        <dbReference type="SAM" id="MobiDB-lite"/>
    </source>
</evidence>
<reference evidence="8 9" key="1">
    <citation type="submission" date="2018-06" db="EMBL/GenBank/DDBJ databases">
        <title>Extensive metabolic versatility and redundancy in microbially diverse, dynamic hydrothermal sediments.</title>
        <authorList>
            <person name="Dombrowski N."/>
            <person name="Teske A."/>
            <person name="Baker B.J."/>
        </authorList>
    </citation>
    <scope>NUCLEOTIDE SEQUENCE [LARGE SCALE GENOMIC DNA]</scope>
    <source>
        <strain evidence="8">B20_G2</strain>
    </source>
</reference>
<evidence type="ECO:0000256" key="4">
    <source>
        <dbReference type="ARBA" id="ARBA00048988"/>
    </source>
</evidence>
<protein>
    <recommendedName>
        <fullName evidence="7">AAA+ ATPase domain-containing protein</fullName>
    </recommendedName>
</protein>
<dbReference type="AlphaFoldDB" id="A0A497EWV3"/>
<comment type="similarity">
    <text evidence="1">Belongs to the HerA family.</text>
</comment>
<evidence type="ECO:0000313" key="8">
    <source>
        <dbReference type="EMBL" id="RLE51853.1"/>
    </source>
</evidence>
<accession>A0A497EWV3</accession>
<dbReference type="Pfam" id="PF01935">
    <property type="entry name" value="DUF87"/>
    <property type="match status" value="1"/>
</dbReference>
<organism evidence="8 9">
    <name type="scientific">Thermoproteota archaeon</name>
    <dbReference type="NCBI Taxonomy" id="2056631"/>
    <lineage>
        <taxon>Archaea</taxon>
        <taxon>Thermoproteota</taxon>
    </lineage>
</organism>
<evidence type="ECO:0000256" key="5">
    <source>
        <dbReference type="SAM" id="Coils"/>
    </source>
</evidence>
<evidence type="ECO:0000256" key="1">
    <source>
        <dbReference type="ARBA" id="ARBA00007816"/>
    </source>
</evidence>
<keyword evidence="5" id="KW-0175">Coiled coil</keyword>
<dbReference type="InterPro" id="IPR008571">
    <property type="entry name" value="HerA-like"/>
</dbReference>
<feature type="region of interest" description="Disordered" evidence="6">
    <location>
        <begin position="368"/>
        <end position="388"/>
    </location>
</feature>
<comment type="catalytic activity">
    <reaction evidence="4">
        <text>ATP + H2O = ADP + phosphate + H(+)</text>
        <dbReference type="Rhea" id="RHEA:13065"/>
        <dbReference type="ChEBI" id="CHEBI:15377"/>
        <dbReference type="ChEBI" id="CHEBI:15378"/>
        <dbReference type="ChEBI" id="CHEBI:30616"/>
        <dbReference type="ChEBI" id="CHEBI:43474"/>
        <dbReference type="ChEBI" id="CHEBI:456216"/>
        <dbReference type="EC" id="5.6.2.4"/>
    </reaction>
</comment>
<dbReference type="PANTHER" id="PTHR42957">
    <property type="entry name" value="HELICASE MJ1565-RELATED"/>
    <property type="match status" value="1"/>
</dbReference>
<feature type="domain" description="AAA+ ATPase" evidence="7">
    <location>
        <begin position="95"/>
        <end position="322"/>
    </location>
</feature>
<sequence length="458" mass="51577">MAIRQHKLTIKDIFTLTLLLTTITMILAKKADENQGITKVLETVSSITSSPTYVTLLAITAVALTIHSLRKTVLSGEKILLGLSGLVPFYIDLSTPRHIVIFGMTGSGKTETAKRIALKSKKKKLIIDWAGEYNYGLTATPSQLSLNLKPHEIVDSITSAFHLTIPQQSMLFEASKEANSLTSIIERIKKIKVTSETQREIRDAILRRLLPLENLKLFCGKMKLSDIDTLDLSSLTYEAKKLAVNIVLRMFYNSPEPRLLVIEEAQNIIPRQPTGNLPTSAELIINELRKRGVSVILVAQTPSQISLAYRNADYIILHRLQLTTSEAQLLGVSKAEAERLARLETGNCLVIERGKKKWIKVLRKQAQKPSSTKEKEREEPEIKATHTSREAVKRDGNYEDLIYEIVEDISHIFKWKREASAKMEKLEEIISKLTQDIKELSEAWEAAKQVKSASDHIY</sequence>
<comment type="catalytic activity">
    <reaction evidence="2">
        <text>Couples ATP hydrolysis with the unwinding of duplex DNA by translocating in the 3'-5' direction.</text>
        <dbReference type="EC" id="5.6.2.4"/>
    </reaction>
</comment>
<comment type="caution">
    <text evidence="8">The sequence shown here is derived from an EMBL/GenBank/DDBJ whole genome shotgun (WGS) entry which is preliminary data.</text>
</comment>
<name>A0A497EWV3_9CREN</name>
<dbReference type="InterPro" id="IPR002789">
    <property type="entry name" value="HerA_central"/>
</dbReference>
<evidence type="ECO:0000256" key="3">
    <source>
        <dbReference type="ARBA" id="ARBA00048954"/>
    </source>
</evidence>
<evidence type="ECO:0000313" key="9">
    <source>
        <dbReference type="Proteomes" id="UP000269499"/>
    </source>
</evidence>